<keyword evidence="3" id="KW-1185">Reference proteome</keyword>
<reference evidence="2 3" key="1">
    <citation type="submission" date="2024-01" db="EMBL/GenBank/DDBJ databases">
        <title>Genome assemblies of Stephania.</title>
        <authorList>
            <person name="Yang L."/>
        </authorList>
    </citation>
    <scope>NUCLEOTIDE SEQUENCE [LARGE SCALE GENOMIC DNA]</scope>
    <source>
        <strain evidence="2">YNDBR</strain>
        <tissue evidence="2">Leaf</tissue>
    </source>
</reference>
<proteinExistence type="predicted"/>
<organism evidence="2 3">
    <name type="scientific">Stephania yunnanensis</name>
    <dbReference type="NCBI Taxonomy" id="152371"/>
    <lineage>
        <taxon>Eukaryota</taxon>
        <taxon>Viridiplantae</taxon>
        <taxon>Streptophyta</taxon>
        <taxon>Embryophyta</taxon>
        <taxon>Tracheophyta</taxon>
        <taxon>Spermatophyta</taxon>
        <taxon>Magnoliopsida</taxon>
        <taxon>Ranunculales</taxon>
        <taxon>Menispermaceae</taxon>
        <taxon>Menispermoideae</taxon>
        <taxon>Cissampelideae</taxon>
        <taxon>Stephania</taxon>
    </lineage>
</organism>
<sequence length="290" mass="32852">MAEAVAKDRVRDPVKCTDRDSDLVMQRDKDMDMVHLDRDFNVHDVALAYMDGRRPMVCFFAWRSRRSPARHRGDKLVAEEPSPTDEEWLKKLDDNIDPAKTIITKWLGSEDEAVKWINQWIIGFMHGIEQGKFNNGEEWMVLRGDGGTPITDRESSCVGVRRTCAALQVIVSRAVTSYLRRSPVGGLRRLVPGRGAQKRRAVLGPPRYGEATGSIMPVAGVQPKGLSDERGGRGGHGSEQGRQHDVTCSTPFTSSMIRVRRRCEEEIGEEEWRRERGRLILGLKMKNRRS</sequence>
<evidence type="ECO:0000256" key="1">
    <source>
        <dbReference type="SAM" id="MobiDB-lite"/>
    </source>
</evidence>
<dbReference type="EMBL" id="JBBNAF010000012">
    <property type="protein sequence ID" value="KAK9093449.1"/>
    <property type="molecule type" value="Genomic_DNA"/>
</dbReference>
<protein>
    <submittedName>
        <fullName evidence="2">Uncharacterized protein</fullName>
    </submittedName>
</protein>
<name>A0AAP0HNQ8_9MAGN</name>
<accession>A0AAP0HNQ8</accession>
<evidence type="ECO:0000313" key="3">
    <source>
        <dbReference type="Proteomes" id="UP001420932"/>
    </source>
</evidence>
<gene>
    <name evidence="2" type="ORF">Syun_028360</name>
</gene>
<dbReference type="Proteomes" id="UP001420932">
    <property type="component" value="Unassembled WGS sequence"/>
</dbReference>
<comment type="caution">
    <text evidence="2">The sequence shown here is derived from an EMBL/GenBank/DDBJ whole genome shotgun (WGS) entry which is preliminary data.</text>
</comment>
<feature type="region of interest" description="Disordered" evidence="1">
    <location>
        <begin position="204"/>
        <end position="248"/>
    </location>
</feature>
<evidence type="ECO:0000313" key="2">
    <source>
        <dbReference type="EMBL" id="KAK9093449.1"/>
    </source>
</evidence>
<dbReference type="AlphaFoldDB" id="A0AAP0HNQ8"/>